<evidence type="ECO:0000256" key="6">
    <source>
        <dbReference type="RuleBase" id="RU004328"/>
    </source>
</evidence>
<dbReference type="SUPFAM" id="SSF55895">
    <property type="entry name" value="Ribonuclease Rh-like"/>
    <property type="match status" value="1"/>
</dbReference>
<dbReference type="PANTHER" id="PTHR11240:SF75">
    <property type="entry name" value="RIBONUCLEASE 3"/>
    <property type="match status" value="1"/>
</dbReference>
<dbReference type="Proteomes" id="UP001341840">
    <property type="component" value="Unassembled WGS sequence"/>
</dbReference>
<dbReference type="PANTHER" id="PTHR11240">
    <property type="entry name" value="RIBONUCLEASE T2"/>
    <property type="match status" value="1"/>
</dbReference>
<dbReference type="EMBL" id="JASCZI010211473">
    <property type="protein sequence ID" value="MED6192495.1"/>
    <property type="molecule type" value="Genomic_DNA"/>
</dbReference>
<keyword evidence="2" id="KW-0540">Nuclease</keyword>
<dbReference type="Gene3D" id="3.90.730.10">
    <property type="entry name" value="Ribonuclease T2-like"/>
    <property type="match status" value="1"/>
</dbReference>
<evidence type="ECO:0000313" key="7">
    <source>
        <dbReference type="EMBL" id="MED6192495.1"/>
    </source>
</evidence>
<dbReference type="PROSITE" id="PS00530">
    <property type="entry name" value="RNASE_T2_1"/>
    <property type="match status" value="1"/>
</dbReference>
<dbReference type="InterPro" id="IPR018188">
    <property type="entry name" value="RNase_T2_His_AS_1"/>
</dbReference>
<evidence type="ECO:0000256" key="4">
    <source>
        <dbReference type="ARBA" id="ARBA00022801"/>
    </source>
</evidence>
<evidence type="ECO:0000256" key="3">
    <source>
        <dbReference type="ARBA" id="ARBA00022759"/>
    </source>
</evidence>
<dbReference type="CDD" id="cd00374">
    <property type="entry name" value="RNase_T2"/>
    <property type="match status" value="1"/>
</dbReference>
<dbReference type="InterPro" id="IPR036430">
    <property type="entry name" value="RNase_T2-like_sf"/>
</dbReference>
<comment type="caution">
    <text evidence="7">The sequence shown here is derived from an EMBL/GenBank/DDBJ whole genome shotgun (WGS) entry which is preliminary data.</text>
</comment>
<sequence>MGRTPMVVVAVPSFPYFTIHGLWPTNKTGRVESCSTTAFDVKLLNATLTNQLKQQWPNLLVGQDDTFWKHEWKKHGTCSENKFDLPNYFQLTINIKQRLDIHGILVAAGYAPTQNKQFNDTDLIRVIKAKTGFEPELYCQSVNINRVRHIFLTEIVLCLNPDGVDYTSCPPTTNSAVALCKSNLFEFPVK</sequence>
<evidence type="ECO:0000256" key="5">
    <source>
        <dbReference type="ARBA" id="ARBA00023239"/>
    </source>
</evidence>
<keyword evidence="5" id="KW-0456">Lyase</keyword>
<accession>A0ABU6X2W8</accession>
<dbReference type="PROSITE" id="PS00531">
    <property type="entry name" value="RNASE_T2_2"/>
    <property type="match status" value="1"/>
</dbReference>
<reference evidence="7 8" key="1">
    <citation type="journal article" date="2023" name="Plants (Basel)">
        <title>Bridging the Gap: Combining Genomics and Transcriptomics Approaches to Understand Stylosanthes scabra, an Orphan Legume from the Brazilian Caatinga.</title>
        <authorList>
            <person name="Ferreira-Neto J.R.C."/>
            <person name="da Silva M.D."/>
            <person name="Binneck E."/>
            <person name="de Melo N.F."/>
            <person name="da Silva R.H."/>
            <person name="de Melo A.L.T.M."/>
            <person name="Pandolfi V."/>
            <person name="Bustamante F.O."/>
            <person name="Brasileiro-Vidal A.C."/>
            <person name="Benko-Iseppon A.M."/>
        </authorList>
    </citation>
    <scope>NUCLEOTIDE SEQUENCE [LARGE SCALE GENOMIC DNA]</scope>
    <source>
        <tissue evidence="7">Leaves</tissue>
    </source>
</reference>
<dbReference type="Pfam" id="PF00445">
    <property type="entry name" value="Ribonuclease_T2"/>
    <property type="match status" value="1"/>
</dbReference>
<name>A0ABU6X2W8_9FABA</name>
<gene>
    <name evidence="7" type="ORF">PIB30_010430</name>
</gene>
<dbReference type="InterPro" id="IPR033130">
    <property type="entry name" value="RNase_T2_His_AS_2"/>
</dbReference>
<evidence type="ECO:0000313" key="8">
    <source>
        <dbReference type="Proteomes" id="UP001341840"/>
    </source>
</evidence>
<protein>
    <submittedName>
        <fullName evidence="7">Uncharacterized protein</fullName>
    </submittedName>
</protein>
<comment type="similarity">
    <text evidence="1 6">Belongs to the RNase T2 family.</text>
</comment>
<organism evidence="7 8">
    <name type="scientific">Stylosanthes scabra</name>
    <dbReference type="NCBI Taxonomy" id="79078"/>
    <lineage>
        <taxon>Eukaryota</taxon>
        <taxon>Viridiplantae</taxon>
        <taxon>Streptophyta</taxon>
        <taxon>Embryophyta</taxon>
        <taxon>Tracheophyta</taxon>
        <taxon>Spermatophyta</taxon>
        <taxon>Magnoliopsida</taxon>
        <taxon>eudicotyledons</taxon>
        <taxon>Gunneridae</taxon>
        <taxon>Pentapetalae</taxon>
        <taxon>rosids</taxon>
        <taxon>fabids</taxon>
        <taxon>Fabales</taxon>
        <taxon>Fabaceae</taxon>
        <taxon>Papilionoideae</taxon>
        <taxon>50 kb inversion clade</taxon>
        <taxon>dalbergioids sensu lato</taxon>
        <taxon>Dalbergieae</taxon>
        <taxon>Pterocarpus clade</taxon>
        <taxon>Stylosanthes</taxon>
    </lineage>
</organism>
<dbReference type="InterPro" id="IPR001568">
    <property type="entry name" value="RNase_T2-like"/>
</dbReference>
<keyword evidence="3" id="KW-0255">Endonuclease</keyword>
<evidence type="ECO:0000256" key="2">
    <source>
        <dbReference type="ARBA" id="ARBA00022722"/>
    </source>
</evidence>
<keyword evidence="4" id="KW-0378">Hydrolase</keyword>
<keyword evidence="8" id="KW-1185">Reference proteome</keyword>
<proteinExistence type="inferred from homology"/>
<evidence type="ECO:0000256" key="1">
    <source>
        <dbReference type="ARBA" id="ARBA00007469"/>
    </source>
</evidence>